<dbReference type="GO" id="GO:0046872">
    <property type="term" value="F:metal ion binding"/>
    <property type="evidence" value="ECO:0007669"/>
    <property type="project" value="UniProtKB-KW"/>
</dbReference>
<evidence type="ECO:0000256" key="8">
    <source>
        <dbReference type="ARBA" id="ARBA00022801"/>
    </source>
</evidence>
<gene>
    <name evidence="10" type="ORF">IV81_GL000671</name>
</gene>
<evidence type="ECO:0000256" key="9">
    <source>
        <dbReference type="ARBA" id="ARBA00023049"/>
    </source>
</evidence>
<accession>A0A0R2L042</accession>
<dbReference type="PRINTS" id="PR00919">
    <property type="entry name" value="THERMOPTASE"/>
</dbReference>
<evidence type="ECO:0000313" key="10">
    <source>
        <dbReference type="EMBL" id="KRN93253.1"/>
    </source>
</evidence>
<dbReference type="Pfam" id="PF02073">
    <property type="entry name" value="Peptidase_M29"/>
    <property type="match status" value="1"/>
</dbReference>
<comment type="cofactor">
    <cofactor evidence="3">
        <name>Zn(2+)</name>
        <dbReference type="ChEBI" id="CHEBI:29105"/>
    </cofactor>
</comment>
<evidence type="ECO:0000256" key="7">
    <source>
        <dbReference type="ARBA" id="ARBA00022723"/>
    </source>
</evidence>
<keyword evidence="6" id="KW-0645">Protease</keyword>
<dbReference type="InterPro" id="IPR000787">
    <property type="entry name" value="Peptidase_M29"/>
</dbReference>
<evidence type="ECO:0000256" key="1">
    <source>
        <dbReference type="ARBA" id="ARBA00001941"/>
    </source>
</evidence>
<dbReference type="InterPro" id="IPR035097">
    <property type="entry name" value="M29_N-terminal"/>
</dbReference>
<dbReference type="SUPFAM" id="SSF144052">
    <property type="entry name" value="Thermophilic metalloprotease-like"/>
    <property type="match status" value="1"/>
</dbReference>
<dbReference type="GO" id="GO:0004177">
    <property type="term" value="F:aminopeptidase activity"/>
    <property type="evidence" value="ECO:0007669"/>
    <property type="project" value="UniProtKB-KW"/>
</dbReference>
<dbReference type="AlphaFoldDB" id="A0A0R2L042"/>
<dbReference type="STRING" id="331679.IV81_GL000671"/>
<comment type="cofactor">
    <cofactor evidence="1">
        <name>Co(2+)</name>
        <dbReference type="ChEBI" id="CHEBI:48828"/>
    </cofactor>
</comment>
<keyword evidence="8" id="KW-0378">Hydrolase</keyword>
<proteinExistence type="inferred from homology"/>
<comment type="caution">
    <text evidence="10">The sequence shown here is derived from an EMBL/GenBank/DDBJ whole genome shotgun (WGS) entry which is preliminary data.</text>
</comment>
<comment type="cofactor">
    <cofactor evidence="2">
        <name>Mg(2+)</name>
        <dbReference type="ChEBI" id="CHEBI:18420"/>
    </cofactor>
</comment>
<protein>
    <submittedName>
        <fullName evidence="10">PepS aminopeptidase</fullName>
    </submittedName>
</protein>
<evidence type="ECO:0000256" key="6">
    <source>
        <dbReference type="ARBA" id="ARBA00022670"/>
    </source>
</evidence>
<keyword evidence="5 10" id="KW-0031">Aminopeptidase</keyword>
<dbReference type="GO" id="GO:0008237">
    <property type="term" value="F:metallopeptidase activity"/>
    <property type="evidence" value="ECO:0007669"/>
    <property type="project" value="UniProtKB-KW"/>
</dbReference>
<name>A0A0R2L042_9LACO</name>
<keyword evidence="9" id="KW-0482">Metalloprotease</keyword>
<reference evidence="10 11" key="1">
    <citation type="journal article" date="2015" name="Genome Announc.">
        <title>Expanding the biotechnology potential of lactobacilli through comparative genomics of 213 strains and associated genera.</title>
        <authorList>
            <person name="Sun Z."/>
            <person name="Harris H.M."/>
            <person name="McCann A."/>
            <person name="Guo C."/>
            <person name="Argimon S."/>
            <person name="Zhang W."/>
            <person name="Yang X."/>
            <person name="Jeffery I.B."/>
            <person name="Cooney J.C."/>
            <person name="Kagawa T.F."/>
            <person name="Liu W."/>
            <person name="Song Y."/>
            <person name="Salvetti E."/>
            <person name="Wrobel A."/>
            <person name="Rasinkangas P."/>
            <person name="Parkhill J."/>
            <person name="Rea M.C."/>
            <person name="O'Sullivan O."/>
            <person name="Ritari J."/>
            <person name="Douillard F.P."/>
            <person name="Paul Ross R."/>
            <person name="Yang R."/>
            <person name="Briner A.E."/>
            <person name="Felis G.E."/>
            <person name="de Vos W.M."/>
            <person name="Barrangou R."/>
            <person name="Klaenhammer T.R."/>
            <person name="Caufield P.W."/>
            <person name="Cui Y."/>
            <person name="Zhang H."/>
            <person name="O'Toole P.W."/>
        </authorList>
    </citation>
    <scope>NUCLEOTIDE SEQUENCE [LARGE SCALE GENOMIC DNA]</scope>
    <source>
        <strain evidence="10 11">DSM 18001</strain>
    </source>
</reference>
<dbReference type="PANTHER" id="PTHR34448:SF3">
    <property type="entry name" value="AMINOPEPTIDASE AMPS"/>
    <property type="match status" value="1"/>
</dbReference>
<dbReference type="RefSeq" id="WP_057803976.1">
    <property type="nucleotide sequence ID" value="NZ_JQBX01000019.1"/>
</dbReference>
<keyword evidence="7" id="KW-0479">Metal-binding</keyword>
<evidence type="ECO:0000256" key="4">
    <source>
        <dbReference type="ARBA" id="ARBA00008236"/>
    </source>
</evidence>
<organism evidence="10 11">
    <name type="scientific">Pediococcus stilesii</name>
    <dbReference type="NCBI Taxonomy" id="331679"/>
    <lineage>
        <taxon>Bacteria</taxon>
        <taxon>Bacillati</taxon>
        <taxon>Bacillota</taxon>
        <taxon>Bacilli</taxon>
        <taxon>Lactobacillales</taxon>
        <taxon>Lactobacillaceae</taxon>
        <taxon>Pediococcus</taxon>
    </lineage>
</organism>
<dbReference type="Gene3D" id="3.40.1830.10">
    <property type="entry name" value="Thermophilic metalloprotease (M29)"/>
    <property type="match status" value="1"/>
</dbReference>
<dbReference type="PANTHER" id="PTHR34448">
    <property type="entry name" value="AMINOPEPTIDASE"/>
    <property type="match status" value="1"/>
</dbReference>
<dbReference type="EMBL" id="JQBX01000019">
    <property type="protein sequence ID" value="KRN93253.1"/>
    <property type="molecule type" value="Genomic_DNA"/>
</dbReference>
<dbReference type="InterPro" id="IPR052170">
    <property type="entry name" value="M29_Exopeptidase"/>
</dbReference>
<evidence type="ECO:0000256" key="3">
    <source>
        <dbReference type="ARBA" id="ARBA00001947"/>
    </source>
</evidence>
<evidence type="ECO:0000256" key="5">
    <source>
        <dbReference type="ARBA" id="ARBA00022438"/>
    </source>
</evidence>
<sequence length="412" mass="45357">MDESVLNQNLKKYADLITQVGVNVQQGQTVVLYASVTQKKLANLITDAAYQLGAAEVILEWNDIFTTREFLLNANEDRLASVFDYEKQKWQFLADRRVSRISIVSDDPNALNDVPNERIAKYQAAQGAAKRPIMQVTTNNDISWLVVAAADTEWAELVFPELKGQQAVDRLWEAIFNTALVDQPDPIGAWTKKIADLSAHADWLNQQRFSALEYRAPGTNLTVGLPDGHIWVAADSEDASGNTFVANIPTEEVFTAPDRRHIDGTVASTKPLSYAGTIIEGMHITFQNGKVVEATATRGQEVLEHLLQTDDGAKSLGEISLVPDDSPISQSNITFFNTLFDENASDHMAFGEAYPFTIENGTSMSASELLKNGMNVSQTHVDFMIGSNSMNIDGIKADGSKLPIFRDGNWAK</sequence>
<dbReference type="GO" id="GO:0006508">
    <property type="term" value="P:proteolysis"/>
    <property type="evidence" value="ECO:0007669"/>
    <property type="project" value="UniProtKB-KW"/>
</dbReference>
<dbReference type="PATRIC" id="fig|331679.3.peg.678"/>
<evidence type="ECO:0000256" key="2">
    <source>
        <dbReference type="ARBA" id="ARBA00001946"/>
    </source>
</evidence>
<comment type="similarity">
    <text evidence="4">Belongs to the peptidase M29 family.</text>
</comment>
<keyword evidence="11" id="KW-1185">Reference proteome</keyword>
<evidence type="ECO:0000313" key="11">
    <source>
        <dbReference type="Proteomes" id="UP000051859"/>
    </source>
</evidence>
<dbReference type="Proteomes" id="UP000051859">
    <property type="component" value="Unassembled WGS sequence"/>
</dbReference>